<dbReference type="EMBL" id="JAQMWT010000341">
    <property type="protein sequence ID" value="KAJ8604006.1"/>
    <property type="molecule type" value="Genomic_DNA"/>
</dbReference>
<proteinExistence type="predicted"/>
<evidence type="ECO:0000313" key="2">
    <source>
        <dbReference type="EMBL" id="KAJ8604006.1"/>
    </source>
</evidence>
<dbReference type="InterPro" id="IPR023631">
    <property type="entry name" value="Amidase_dom"/>
</dbReference>
<sequence length="468" mass="50599">MRAKLACLVYQSATRLAQLVRTREVSAREVVEAHLRRIEAVEALNAVVTLVAPEVALEEARRLDDAPRERLPPLAGVPMTIKDSFDTEGVVSAAGTLGRKSFVPKEDATVVARLKAAGAILIAKTATPELTLSLETESLVHGRTSNPWSLDRTSGGSSGGAAALVSAGGTPFDVGTDYGGSIRVPAHSCGTCGLKPTHGRVPRTGHILDDLAGATESFQTAGPIARTVEDLELLLPIIAGPDGRDPHIHPVPLETCDDSIFENLRVAWHVEALARPVDAVCRAVEAAVDVLEAPVVHERKPTVDWDRVQPIWRGLAGADGGKVFADKLLDVGTSRISPAIQWTTTLPSDDTVTDLLQELGRFRRRMLDFMKDYDVIICPVSGDVACLHGTSRDNLAETFAYNYAYNLSGHPSVVVPFYFPEATSMPVGVQVIANRWRDDVALRVARRIEERHPCAGWRPPPLFFFDAP</sequence>
<dbReference type="PANTHER" id="PTHR43372">
    <property type="entry name" value="FATTY-ACID AMIDE HYDROLASE"/>
    <property type="match status" value="1"/>
</dbReference>
<keyword evidence="3" id="KW-1185">Reference proteome</keyword>
<dbReference type="Pfam" id="PF01425">
    <property type="entry name" value="Amidase"/>
    <property type="match status" value="1"/>
</dbReference>
<dbReference type="InterPro" id="IPR052739">
    <property type="entry name" value="FAAH2"/>
</dbReference>
<dbReference type="GO" id="GO:0012505">
    <property type="term" value="C:endomembrane system"/>
    <property type="evidence" value="ECO:0007669"/>
    <property type="project" value="TreeGrafter"/>
</dbReference>
<feature type="domain" description="Amidase" evidence="1">
    <location>
        <begin position="29"/>
        <end position="439"/>
    </location>
</feature>
<dbReference type="Gene3D" id="3.90.1300.10">
    <property type="entry name" value="Amidase signature (AS) domain"/>
    <property type="match status" value="1"/>
</dbReference>
<evidence type="ECO:0000313" key="3">
    <source>
        <dbReference type="Proteomes" id="UP001230188"/>
    </source>
</evidence>
<dbReference type="InterPro" id="IPR036928">
    <property type="entry name" value="AS_sf"/>
</dbReference>
<dbReference type="PANTHER" id="PTHR43372:SF4">
    <property type="entry name" value="FATTY-ACID AMIDE HYDROLASE 2"/>
    <property type="match status" value="1"/>
</dbReference>
<comment type="caution">
    <text evidence="2">The sequence shown here is derived from an EMBL/GenBank/DDBJ whole genome shotgun (WGS) entry which is preliminary data.</text>
</comment>
<dbReference type="AlphaFoldDB" id="A0AAD7XPR1"/>
<name>A0AAD7XPR1_9STRA</name>
<dbReference type="Proteomes" id="UP001230188">
    <property type="component" value="Unassembled WGS sequence"/>
</dbReference>
<evidence type="ECO:0000259" key="1">
    <source>
        <dbReference type="Pfam" id="PF01425"/>
    </source>
</evidence>
<dbReference type="SUPFAM" id="SSF75304">
    <property type="entry name" value="Amidase signature (AS) enzymes"/>
    <property type="match status" value="1"/>
</dbReference>
<accession>A0AAD7XPR1</accession>
<gene>
    <name evidence="2" type="ORF">CTAYLR_003348</name>
</gene>
<organism evidence="2 3">
    <name type="scientific">Chrysophaeum taylorii</name>
    <dbReference type="NCBI Taxonomy" id="2483200"/>
    <lineage>
        <taxon>Eukaryota</taxon>
        <taxon>Sar</taxon>
        <taxon>Stramenopiles</taxon>
        <taxon>Ochrophyta</taxon>
        <taxon>Pelagophyceae</taxon>
        <taxon>Pelagomonadales</taxon>
        <taxon>Pelagomonadaceae</taxon>
        <taxon>Chrysophaeum</taxon>
    </lineage>
</organism>
<reference evidence="2" key="1">
    <citation type="submission" date="2023-01" db="EMBL/GenBank/DDBJ databases">
        <title>Metagenome sequencing of chrysophaentin producing Chrysophaeum taylorii.</title>
        <authorList>
            <person name="Davison J."/>
            <person name="Bewley C."/>
        </authorList>
    </citation>
    <scope>NUCLEOTIDE SEQUENCE</scope>
    <source>
        <strain evidence="2">NIES-1699</strain>
    </source>
</reference>
<protein>
    <recommendedName>
        <fullName evidence="1">Amidase domain-containing protein</fullName>
    </recommendedName>
</protein>